<dbReference type="EMBL" id="JAAZQD010000007">
    <property type="protein sequence ID" value="NKZ40189.1"/>
    <property type="molecule type" value="Genomic_DNA"/>
</dbReference>
<name>A0A846ZRP9_9GAMM</name>
<comment type="caution">
    <text evidence="1">The sequence shown here is derived from an EMBL/GenBank/DDBJ whole genome shotgun (WGS) entry which is preliminary data.</text>
</comment>
<dbReference type="Gene3D" id="4.10.220.110">
    <property type="match status" value="1"/>
</dbReference>
<dbReference type="Gene3D" id="2.30.110.50">
    <property type="match status" value="1"/>
</dbReference>
<evidence type="ECO:0000313" key="2">
    <source>
        <dbReference type="Proteomes" id="UP000541636"/>
    </source>
</evidence>
<reference evidence="1 2" key="1">
    <citation type="journal article" date="2017" name="Int. J. Syst. Evol. Microbiol.">
        <title>Oleiagrimonas citrea sp. nov., a marine bacterium isolated from tidal flat sediment and emended description of the genus Oleiagrimonas Fang et al. 2015 and Oleiagrimonas soli.</title>
        <authorList>
            <person name="Yang S.H."/>
            <person name="Seo H.S."/>
            <person name="Seong C.N."/>
            <person name="Kwon K.K."/>
        </authorList>
    </citation>
    <scope>NUCLEOTIDE SEQUENCE [LARGE SCALE GENOMIC DNA]</scope>
    <source>
        <strain evidence="1 2">MEBiC09124</strain>
    </source>
</reference>
<dbReference type="AlphaFoldDB" id="A0A846ZRP9"/>
<accession>A0A846ZRP9</accession>
<proteinExistence type="predicted"/>
<evidence type="ECO:0000313" key="1">
    <source>
        <dbReference type="EMBL" id="NKZ40189.1"/>
    </source>
</evidence>
<dbReference type="Gene3D" id="3.55.50.10">
    <property type="entry name" value="Baseplate protein-like domains"/>
    <property type="match status" value="1"/>
</dbReference>
<sequence length="861" mass="92657">MSPRSEHKVGVTHVDTVGHAGEPDSPLLWLHCAIAMPGNRWLGDETFRLIDFKGQESISQPFEYQLELRGNTNPSAPLELDFSALMGRPITVGINDAIKSDRPDAAARFVQAVKQGSAPGMNVFNGVVTSFSMAQPAVYKITMKPALWKLTLTNNYRVYPQMSVHDAIEQLMRRHYLDYSLEDISGQNNLAVARVQDWLQSGESDYAFLQRLMSKAHIFYYFKHYGDRHVVVFSNRAVYPQAFGDRPLRYTYTSIDDLGRHFNDVVYQYSYEQSLASSGVSGGFVHQESASEEDTVADYQTFSSQMPADPGELPFNQYRTYEYGFSNDSAQEYVKNTASCLASSASQLNGGSMCWHFRVGHRFTLRGDMDEGTSPRPVRPTLENRQFVLSQVQHSASSQGSYTNTFEATEAEGLLSPFSVQDTQQGAIIARVVDVEGQRPQDWRFYEPQNFDPESARLRDTQASPTDLMTKGVYVQFSSPGSPGDPVWVKLAPHMQTVPEIGVMVLVSRANDESELPEVQSIVQANGSLVVTPSGWTANTNVGSSYSTSYGDNQSIRFGLHSDYDLDKAVNIVTSKYDTGDYRDTSYSQGGSYSYSTSENGKDGLLSRSDSFGCTYSTHEGAEVWSKSTVGKTTSYSTVTGDSYSEDISQGTATRKSTQNIVVGTSTTAMQTNMSATGMNSSTETVGVTTSASAIGVSTGMSMTGVALQSSVTGVRTESSLTGMVTSASLTGMSSSVSATGSTEAVSVTGSAIDTRVTGSSITTSVTGSNIQTNVTGSSVDTSVVGASTRLNVVGESTGISVTGSSTEIGVSGSETHIGVKGDTTSVEIVGGGIALNVAAARMAVDITGISISIPITYIYV</sequence>
<dbReference type="Pfam" id="PF05954">
    <property type="entry name" value="Phage_GPD"/>
    <property type="match status" value="1"/>
</dbReference>
<dbReference type="RefSeq" id="WP_168609974.1">
    <property type="nucleotide sequence ID" value="NZ_JAAZQD010000007.1"/>
</dbReference>
<dbReference type="SUPFAM" id="SSF69279">
    <property type="entry name" value="Phage tail proteins"/>
    <property type="match status" value="2"/>
</dbReference>
<organism evidence="1 2">
    <name type="scientific">Oleiagrimonas citrea</name>
    <dbReference type="NCBI Taxonomy" id="1665687"/>
    <lineage>
        <taxon>Bacteria</taxon>
        <taxon>Pseudomonadati</taxon>
        <taxon>Pseudomonadota</taxon>
        <taxon>Gammaproteobacteria</taxon>
        <taxon>Lysobacterales</taxon>
        <taxon>Rhodanobacteraceae</taxon>
        <taxon>Oleiagrimonas</taxon>
    </lineage>
</organism>
<keyword evidence="2" id="KW-1185">Reference proteome</keyword>
<protein>
    <recommendedName>
        <fullName evidence="3">Type VI secretion system secreted protein VgrG</fullName>
    </recommendedName>
</protein>
<gene>
    <name evidence="1" type="ORF">HF690_14610</name>
</gene>
<dbReference type="Proteomes" id="UP000541636">
    <property type="component" value="Unassembled WGS sequence"/>
</dbReference>
<evidence type="ECO:0008006" key="3">
    <source>
        <dbReference type="Google" id="ProtNLM"/>
    </source>
</evidence>